<organism evidence="1 2">
    <name type="scientific">Photobacterium halotolerans</name>
    <dbReference type="NCBI Taxonomy" id="265726"/>
    <lineage>
        <taxon>Bacteria</taxon>
        <taxon>Pseudomonadati</taxon>
        <taxon>Pseudomonadota</taxon>
        <taxon>Gammaproteobacteria</taxon>
        <taxon>Vibrionales</taxon>
        <taxon>Vibrionaceae</taxon>
        <taxon>Photobacterium</taxon>
    </lineage>
</organism>
<evidence type="ECO:0000313" key="1">
    <source>
        <dbReference type="EMBL" id="NAW66035.1"/>
    </source>
</evidence>
<dbReference type="OrthoDB" id="6637496at2"/>
<accession>A0A7X5AUK3</accession>
<dbReference type="RefSeq" id="WP_161445292.1">
    <property type="nucleotide sequence ID" value="NZ_WXWU01000015.1"/>
</dbReference>
<evidence type="ECO:0000313" key="2">
    <source>
        <dbReference type="Proteomes" id="UP000465712"/>
    </source>
</evidence>
<dbReference type="InterPro" id="IPR013097">
    <property type="entry name" value="Dabb"/>
</dbReference>
<dbReference type="AlphaFoldDB" id="A0A7X5AUK3"/>
<dbReference type="Pfam" id="PF07876">
    <property type="entry name" value="Dabb"/>
    <property type="match status" value="1"/>
</dbReference>
<dbReference type="EMBL" id="WXWW01000185">
    <property type="protein sequence ID" value="NAW66035.1"/>
    <property type="molecule type" value="Genomic_DNA"/>
</dbReference>
<sequence>MILHIVTFHFRSPWSWASIEAIEAEQATRNHPAHIPQIQAWVCGRNISNRAIAADFVVIGLFDNQETLAEYIQHPDHQIGVAKWKALADWHVVDIDLTSSYSRAIGDFELLKSMFLEKSDLIEA</sequence>
<protein>
    <submittedName>
        <fullName evidence="1">Dabb family protein</fullName>
    </submittedName>
</protein>
<proteinExistence type="predicted"/>
<dbReference type="SMART" id="SM00886">
    <property type="entry name" value="Dabb"/>
    <property type="match status" value="1"/>
</dbReference>
<dbReference type="SUPFAM" id="SSF54909">
    <property type="entry name" value="Dimeric alpha+beta barrel"/>
    <property type="match status" value="1"/>
</dbReference>
<reference evidence="1 2" key="1">
    <citation type="submission" date="2017-05" db="EMBL/GenBank/DDBJ databases">
        <title>High clonality and local adaptation shapes Vibrionaceae linages within an endangered oasis.</title>
        <authorList>
            <person name="Vazquez-Rosas-Landa M."/>
        </authorList>
    </citation>
    <scope>NUCLEOTIDE SEQUENCE [LARGE SCALE GENOMIC DNA]</scope>
    <source>
        <strain evidence="1 2">P46_P4S1P180</strain>
    </source>
</reference>
<dbReference type="PROSITE" id="PS51502">
    <property type="entry name" value="S_R_A_B_BARREL"/>
    <property type="match status" value="1"/>
</dbReference>
<comment type="caution">
    <text evidence="1">The sequence shown here is derived from an EMBL/GenBank/DDBJ whole genome shotgun (WGS) entry which is preliminary data.</text>
</comment>
<dbReference type="InterPro" id="IPR011008">
    <property type="entry name" value="Dimeric_a/b-barrel"/>
</dbReference>
<dbReference type="Proteomes" id="UP000465712">
    <property type="component" value="Unassembled WGS sequence"/>
</dbReference>
<dbReference type="Gene3D" id="3.30.70.100">
    <property type="match status" value="1"/>
</dbReference>
<name>A0A7X5AUK3_9GAMM</name>
<gene>
    <name evidence="1" type="ORF">CAG72_12495</name>
</gene>